<protein>
    <submittedName>
        <fullName evidence="1">Tetratricopeptide (TPR) repeat protein</fullName>
    </submittedName>
</protein>
<dbReference type="Proteomes" id="UP000588112">
    <property type="component" value="Unassembled WGS sequence"/>
</dbReference>
<keyword evidence="2" id="KW-1185">Reference proteome</keyword>
<name>A0A7W8ZDJ1_9ACTN</name>
<reference evidence="1 2" key="1">
    <citation type="submission" date="2020-08" db="EMBL/GenBank/DDBJ databases">
        <title>Sequencing the genomes of 1000 actinobacteria strains.</title>
        <authorList>
            <person name="Klenk H.-P."/>
        </authorList>
    </citation>
    <scope>NUCLEOTIDE SEQUENCE [LARGE SCALE GENOMIC DNA]</scope>
    <source>
        <strain evidence="1 2">DSM 45790</strain>
    </source>
</reference>
<gene>
    <name evidence="1" type="ORF">BJ981_007539</name>
</gene>
<evidence type="ECO:0000313" key="1">
    <source>
        <dbReference type="EMBL" id="MBB5631753.1"/>
    </source>
</evidence>
<evidence type="ECO:0000313" key="2">
    <source>
        <dbReference type="Proteomes" id="UP000588112"/>
    </source>
</evidence>
<dbReference type="AlphaFoldDB" id="A0A7W8ZDJ1"/>
<dbReference type="RefSeq" id="WP_184618238.1">
    <property type="nucleotide sequence ID" value="NZ_BOOS01000005.1"/>
</dbReference>
<dbReference type="EMBL" id="JACHBR010000004">
    <property type="protein sequence ID" value="MBB5631753.1"/>
    <property type="molecule type" value="Genomic_DNA"/>
</dbReference>
<accession>A0A7W8ZDJ1</accession>
<sequence length="356" mass="38345">MLERFYGLSSAELGFISPKGETTTPIDSTVQQVTDFATWLETTNVGAGTLSHLDSKIRRIAREAVHGAPLPCFAQADDLLRRSLRLITEGRQYLPQTRELYVITGKLCAVMSWLSSDLGKIADADAYGHTGAVVAEQAGDASLIALVLSAQSKAAFWEGRYAEAGEYAERGYAVAARDSARVLLACQQADAWQALGDVARAKQALTLAQHARDDMACAEQLGGPFECGVARQANYGIAVHLRDRRPDHALTAAHLAERAWRGGEDRAYGTWAQVRIGAAIAHLMSKDVERAEASLRPVLDLPADHRLATLTTRLARQVAPILHSPALRGARPALALVSHIREYCSPSGSMPSLVSG</sequence>
<comment type="caution">
    <text evidence="1">The sequence shown here is derived from an EMBL/GenBank/DDBJ whole genome shotgun (WGS) entry which is preliminary data.</text>
</comment>
<organism evidence="1 2">
    <name type="scientific">Sphaerisporangium krabiense</name>
    <dbReference type="NCBI Taxonomy" id="763782"/>
    <lineage>
        <taxon>Bacteria</taxon>
        <taxon>Bacillati</taxon>
        <taxon>Actinomycetota</taxon>
        <taxon>Actinomycetes</taxon>
        <taxon>Streptosporangiales</taxon>
        <taxon>Streptosporangiaceae</taxon>
        <taxon>Sphaerisporangium</taxon>
    </lineage>
</organism>
<proteinExistence type="predicted"/>